<keyword evidence="3" id="KW-0862">Zinc</keyword>
<reference evidence="5" key="1">
    <citation type="journal article" date="2023" name="Mol. Phylogenet. Evol.">
        <title>Genome-scale phylogeny and comparative genomics of the fungal order Sordariales.</title>
        <authorList>
            <person name="Hensen N."/>
            <person name="Bonometti L."/>
            <person name="Westerberg I."/>
            <person name="Brannstrom I.O."/>
            <person name="Guillou S."/>
            <person name="Cros-Aarteil S."/>
            <person name="Calhoun S."/>
            <person name="Haridas S."/>
            <person name="Kuo A."/>
            <person name="Mondo S."/>
            <person name="Pangilinan J."/>
            <person name="Riley R."/>
            <person name="LaButti K."/>
            <person name="Andreopoulos B."/>
            <person name="Lipzen A."/>
            <person name="Chen C."/>
            <person name="Yan M."/>
            <person name="Daum C."/>
            <person name="Ng V."/>
            <person name="Clum A."/>
            <person name="Steindorff A."/>
            <person name="Ohm R.A."/>
            <person name="Martin F."/>
            <person name="Silar P."/>
            <person name="Natvig D.O."/>
            <person name="Lalanne C."/>
            <person name="Gautier V."/>
            <person name="Ament-Velasquez S.L."/>
            <person name="Kruys A."/>
            <person name="Hutchinson M.I."/>
            <person name="Powell A.J."/>
            <person name="Barry K."/>
            <person name="Miller A.N."/>
            <person name="Grigoriev I.V."/>
            <person name="Debuchy R."/>
            <person name="Gladieux P."/>
            <person name="Hiltunen Thoren M."/>
            <person name="Johannesson H."/>
        </authorList>
    </citation>
    <scope>NUCLEOTIDE SEQUENCE</scope>
    <source>
        <strain evidence="5">CBS 731.68</strain>
    </source>
</reference>
<dbReference type="Proteomes" id="UP001302602">
    <property type="component" value="Unassembled WGS sequence"/>
</dbReference>
<dbReference type="GO" id="GO:0008270">
    <property type="term" value="F:zinc ion binding"/>
    <property type="evidence" value="ECO:0007669"/>
    <property type="project" value="UniProtKB-KW"/>
</dbReference>
<comment type="caution">
    <text evidence="5">The sequence shown here is derived from an EMBL/GenBank/DDBJ whole genome shotgun (WGS) entry which is preliminary data.</text>
</comment>
<keyword evidence="1" id="KW-0479">Metal-binding</keyword>
<evidence type="ECO:0000313" key="5">
    <source>
        <dbReference type="EMBL" id="KAK4124619.1"/>
    </source>
</evidence>
<protein>
    <recommendedName>
        <fullName evidence="4">3CxxC-type domain-containing protein</fullName>
    </recommendedName>
</protein>
<evidence type="ECO:0000313" key="6">
    <source>
        <dbReference type="Proteomes" id="UP001302602"/>
    </source>
</evidence>
<name>A0AAN6U1V5_9PEZI</name>
<dbReference type="InterPro" id="IPR027377">
    <property type="entry name" value="ZAR1/RTP1-5-like_Znf-3CxxC"/>
</dbReference>
<keyword evidence="2" id="KW-0863">Zinc-finger</keyword>
<accession>A0AAN6U1V5</accession>
<dbReference type="RefSeq" id="XP_062648390.1">
    <property type="nucleotide sequence ID" value="XM_062788830.1"/>
</dbReference>
<evidence type="ECO:0000256" key="1">
    <source>
        <dbReference type="ARBA" id="ARBA00022723"/>
    </source>
</evidence>
<proteinExistence type="predicted"/>
<evidence type="ECO:0000259" key="4">
    <source>
        <dbReference type="Pfam" id="PF13695"/>
    </source>
</evidence>
<reference evidence="5" key="2">
    <citation type="submission" date="2023-05" db="EMBL/GenBank/DDBJ databases">
        <authorList>
            <consortium name="Lawrence Berkeley National Laboratory"/>
            <person name="Steindorff A."/>
            <person name="Hensen N."/>
            <person name="Bonometti L."/>
            <person name="Westerberg I."/>
            <person name="Brannstrom I.O."/>
            <person name="Guillou S."/>
            <person name="Cros-Aarteil S."/>
            <person name="Calhoun S."/>
            <person name="Haridas S."/>
            <person name="Kuo A."/>
            <person name="Mondo S."/>
            <person name="Pangilinan J."/>
            <person name="Riley R."/>
            <person name="Labutti K."/>
            <person name="Andreopoulos B."/>
            <person name="Lipzen A."/>
            <person name="Chen C."/>
            <person name="Yanf M."/>
            <person name="Daum C."/>
            <person name="Ng V."/>
            <person name="Clum A."/>
            <person name="Ohm R."/>
            <person name="Martin F."/>
            <person name="Silar P."/>
            <person name="Natvig D."/>
            <person name="Lalanne C."/>
            <person name="Gautier V."/>
            <person name="Ament-Velasquez S.L."/>
            <person name="Kruys A."/>
            <person name="Hutchinson M.I."/>
            <person name="Powell A.J."/>
            <person name="Barry K."/>
            <person name="Miller A.N."/>
            <person name="Grigoriev I.V."/>
            <person name="Debuchy R."/>
            <person name="Gladieux P."/>
            <person name="Thoren M.H."/>
            <person name="Johannesson H."/>
        </authorList>
    </citation>
    <scope>NUCLEOTIDE SEQUENCE</scope>
    <source>
        <strain evidence="5">CBS 731.68</strain>
    </source>
</reference>
<evidence type="ECO:0000256" key="2">
    <source>
        <dbReference type="ARBA" id="ARBA00022771"/>
    </source>
</evidence>
<evidence type="ECO:0000256" key="3">
    <source>
        <dbReference type="ARBA" id="ARBA00022833"/>
    </source>
</evidence>
<feature type="non-terminal residue" evidence="5">
    <location>
        <position position="1"/>
    </location>
</feature>
<dbReference type="EMBL" id="MU853227">
    <property type="protein sequence ID" value="KAK4124619.1"/>
    <property type="molecule type" value="Genomic_DNA"/>
</dbReference>
<organism evidence="5 6">
    <name type="scientific">Parathielavia appendiculata</name>
    <dbReference type="NCBI Taxonomy" id="2587402"/>
    <lineage>
        <taxon>Eukaryota</taxon>
        <taxon>Fungi</taxon>
        <taxon>Dikarya</taxon>
        <taxon>Ascomycota</taxon>
        <taxon>Pezizomycotina</taxon>
        <taxon>Sordariomycetes</taxon>
        <taxon>Sordariomycetidae</taxon>
        <taxon>Sordariales</taxon>
        <taxon>Chaetomiaceae</taxon>
        <taxon>Parathielavia</taxon>
    </lineage>
</organism>
<feature type="domain" description="3CxxC-type" evidence="4">
    <location>
        <begin position="1"/>
        <end position="59"/>
    </location>
</feature>
<gene>
    <name evidence="5" type="ORF">N657DRAFT_571777</name>
</gene>
<keyword evidence="6" id="KW-1185">Reference proteome</keyword>
<dbReference type="GeneID" id="87825600"/>
<dbReference type="Pfam" id="PF13695">
    <property type="entry name" value="Zn_ribbon_3CxxC"/>
    <property type="match status" value="1"/>
</dbReference>
<sequence length="64" mass="7406">RCMSCQNIGTLRVDEKSYVNRVVYQTKKRVCVEVERPEFNGDGLGPPHEGRICEGCKRGYCERR</sequence>
<dbReference type="AlphaFoldDB" id="A0AAN6U1V5"/>